<dbReference type="NCBIfam" id="TIGR03931">
    <property type="entry name" value="T7SS_Rv3446c"/>
    <property type="match status" value="1"/>
</dbReference>
<evidence type="ECO:0000313" key="3">
    <source>
        <dbReference type="Proteomes" id="UP000276526"/>
    </source>
</evidence>
<dbReference type="RefSeq" id="WP_125207274.1">
    <property type="nucleotide sequence ID" value="NZ_JAUKFU010000038.1"/>
</dbReference>
<dbReference type="EMBL" id="PQNK01000013">
    <property type="protein sequence ID" value="RRO86073.1"/>
    <property type="molecule type" value="Genomic_DNA"/>
</dbReference>
<feature type="compositionally biased region" description="Gly residues" evidence="1">
    <location>
        <begin position="331"/>
        <end position="353"/>
    </location>
</feature>
<dbReference type="AlphaFoldDB" id="A0A3R8QLZ5"/>
<evidence type="ECO:0000256" key="1">
    <source>
        <dbReference type="SAM" id="MobiDB-lite"/>
    </source>
</evidence>
<organism evidence="2 3">
    <name type="scientific">Corynebacterium bovis</name>
    <dbReference type="NCBI Taxonomy" id="36808"/>
    <lineage>
        <taxon>Bacteria</taxon>
        <taxon>Bacillati</taxon>
        <taxon>Actinomycetota</taxon>
        <taxon>Actinomycetes</taxon>
        <taxon>Mycobacteriales</taxon>
        <taxon>Corynebacteriaceae</taxon>
        <taxon>Corynebacterium</taxon>
    </lineage>
</organism>
<dbReference type="Proteomes" id="UP000276526">
    <property type="component" value="Unassembled WGS sequence"/>
</dbReference>
<dbReference type="InterPro" id="IPR023840">
    <property type="entry name" value="T7SS_Rv3446c"/>
</dbReference>
<evidence type="ECO:0000313" key="2">
    <source>
        <dbReference type="EMBL" id="RRO86073.1"/>
    </source>
</evidence>
<reference evidence="2 3" key="1">
    <citation type="submission" date="2018-01" db="EMBL/GenBank/DDBJ databases">
        <title>Twenty Corynebacterium bovis Genomes.</title>
        <authorList>
            <person name="Gulvik C.A."/>
        </authorList>
    </citation>
    <scope>NUCLEOTIDE SEQUENCE [LARGE SCALE GENOMIC DNA]</scope>
    <source>
        <strain evidence="2 3">F6900</strain>
    </source>
</reference>
<feature type="region of interest" description="Disordered" evidence="1">
    <location>
        <begin position="302"/>
        <end position="380"/>
    </location>
</feature>
<name>A0A3R8QLZ5_9CORY</name>
<comment type="caution">
    <text evidence="2">The sequence shown here is derived from an EMBL/GenBank/DDBJ whole genome shotgun (WGS) entry which is preliminary data.</text>
</comment>
<sequence length="498" mass="49104">MNGFVAGAVALSESGILVNGMSATDLITGAQVTGEGELVAEPHEVRYRGSPVSVDALTVLRGLVGDLLEQRREFDARQDPNVPVTSVFAPARSGLVERCPWGLGAAVPDVVVVGPYADVVADHLRVTGLRARTVDLAACLRIAAELAEVERELEALAGHPARVGRGVAGGVDGTAAGVDAPAGADGVAGVDGDTGAAGADGVGDAVVGADGVGAAGGPERERVRAGARRAGGRARDLVVRGVARVRATTPGRDRARVSGTVGRPALAVAVAACAGVAVAAVWSVRGGDGASSPTGVAATATTAGTGTAGAGRSAAAGATTTPTTASPPGSGAPGPGGAVPRGPGRDGAGGAAGAAGANPDGGPAGTGGSTGTTGVGARSALPVDVTVPGWRLTDVAGRRETWVSDDPGMRVIVAATNVPVRSQDALDTAVLDALAAASDLTVTGTGPVRYEERFPGSLTAWTVRFIDGAQVSVGCQYREATEERRRTCEAVTWTVVKR</sequence>
<feature type="compositionally biased region" description="Low complexity" evidence="1">
    <location>
        <begin position="302"/>
        <end position="329"/>
    </location>
</feature>
<accession>A0A3R8QLZ5</accession>
<gene>
    <name evidence="2" type="ORF">CXF48_08265</name>
</gene>
<protein>
    <submittedName>
        <fullName evidence="2">Type VII secretion-associated protein</fullName>
    </submittedName>
</protein>
<feature type="compositionally biased region" description="Gly residues" evidence="1">
    <location>
        <begin position="362"/>
        <end position="374"/>
    </location>
</feature>
<proteinExistence type="predicted"/>